<reference evidence="3" key="1">
    <citation type="journal article" date="2019" name="Int. J. Syst. Evol. Microbiol.">
        <title>The Global Catalogue of Microorganisms (GCM) 10K type strain sequencing project: providing services to taxonomists for standard genome sequencing and annotation.</title>
        <authorList>
            <consortium name="The Broad Institute Genomics Platform"/>
            <consortium name="The Broad Institute Genome Sequencing Center for Infectious Disease"/>
            <person name="Wu L."/>
            <person name="Ma J."/>
        </authorList>
    </citation>
    <scope>NUCLEOTIDE SEQUENCE [LARGE SCALE GENOMIC DNA]</scope>
    <source>
        <strain evidence="3">JCM 12165</strain>
    </source>
</reference>
<evidence type="ECO:0000313" key="3">
    <source>
        <dbReference type="Proteomes" id="UP001595896"/>
    </source>
</evidence>
<comment type="caution">
    <text evidence="2">The sequence shown here is derived from an EMBL/GenBank/DDBJ whole genome shotgun (WGS) entry which is preliminary data.</text>
</comment>
<name>A0ABV9NXB1_9BACI</name>
<dbReference type="Proteomes" id="UP001595896">
    <property type="component" value="Unassembled WGS sequence"/>
</dbReference>
<dbReference type="RefSeq" id="WP_377910589.1">
    <property type="nucleotide sequence ID" value="NZ_JBHSGK010000021.1"/>
</dbReference>
<evidence type="ECO:0000259" key="1">
    <source>
        <dbReference type="Pfam" id="PF14493"/>
    </source>
</evidence>
<accession>A0ABV9NXB1</accession>
<sequence length="344" mass="38869">MKTILLHVLSELQESRSASGAVHIIKGKRSAQTIQDIQLFHLSKWAGAARFWKGTDPSALAEELFNQQLITGAGRRAALTNKGFEQLKQAEWLQQLYFQGREYEWNGFAEAFWRKLNLTVQAAGSLASKNKGFLPVYAEAEERDAVRKIIKSAGSRHVNRLLYNKLEGELSLLSERSADIFVSRLAGNASQGKTVKQLAGRLSEEEVFLRWRSVLHWLMKSEWPAELQPLISHIEKQKSRLTNSAEKTKRFVYEGKTKAEIAALRGLKSSTVEDHLVELAMFDPDFPAHNYISEKRLKDLSIILQSSDQQETLKELKEKAGDKGSYFDIRLAGALLKNRKGAES</sequence>
<organism evidence="2 3">
    <name type="scientific">Bacillus daqingensis</name>
    <dbReference type="NCBI Taxonomy" id="872396"/>
    <lineage>
        <taxon>Bacteria</taxon>
        <taxon>Bacillati</taxon>
        <taxon>Bacillota</taxon>
        <taxon>Bacilli</taxon>
        <taxon>Bacillales</taxon>
        <taxon>Bacillaceae</taxon>
        <taxon>Bacillus</taxon>
    </lineage>
</organism>
<dbReference type="InterPro" id="IPR029491">
    <property type="entry name" value="Helicase_HTH"/>
</dbReference>
<gene>
    <name evidence="2" type="ORF">ACFO4L_15575</name>
</gene>
<keyword evidence="3" id="KW-1185">Reference proteome</keyword>
<evidence type="ECO:0000313" key="2">
    <source>
        <dbReference type="EMBL" id="MFC4737993.1"/>
    </source>
</evidence>
<feature type="domain" description="Helicase Helix-turn-helix" evidence="1">
    <location>
        <begin position="244"/>
        <end position="332"/>
    </location>
</feature>
<protein>
    <submittedName>
        <fullName evidence="2">Helix-turn-helix domain-containing protein</fullName>
    </submittedName>
</protein>
<dbReference type="EMBL" id="JBHSGK010000021">
    <property type="protein sequence ID" value="MFC4737993.1"/>
    <property type="molecule type" value="Genomic_DNA"/>
</dbReference>
<proteinExistence type="predicted"/>
<dbReference type="Pfam" id="PF14493">
    <property type="entry name" value="HTH_40"/>
    <property type="match status" value="1"/>
</dbReference>